<keyword evidence="1" id="KW-0812">Transmembrane</keyword>
<keyword evidence="3" id="KW-1185">Reference proteome</keyword>
<reference evidence="2" key="1">
    <citation type="submission" date="2022-05" db="EMBL/GenBank/DDBJ databases">
        <title>An RpoN-dependent PEP-CTERM gene is involved in floc formation of an Aquincola tertiaricarbonis strain.</title>
        <authorList>
            <person name="Qiu D."/>
            <person name="Xia M."/>
        </authorList>
    </citation>
    <scope>NUCLEOTIDE SEQUENCE</scope>
    <source>
        <strain evidence="2">RN12</strain>
    </source>
</reference>
<dbReference type="Proteomes" id="UP001056201">
    <property type="component" value="Chromosome 2"/>
</dbReference>
<dbReference type="RefSeq" id="WP_250197135.1">
    <property type="nucleotide sequence ID" value="NZ_CP097636.1"/>
</dbReference>
<evidence type="ECO:0000313" key="2">
    <source>
        <dbReference type="EMBL" id="URI08917.1"/>
    </source>
</evidence>
<gene>
    <name evidence="2" type="ORF">MW290_25450</name>
</gene>
<evidence type="ECO:0000313" key="3">
    <source>
        <dbReference type="Proteomes" id="UP001056201"/>
    </source>
</evidence>
<dbReference type="EMBL" id="CP097636">
    <property type="protein sequence ID" value="URI08917.1"/>
    <property type="molecule type" value="Genomic_DNA"/>
</dbReference>
<sequence length="49" mass="5363">MTNDPSFITEAAEEKIKGALNAPRMYLLLQIFTVAPCMIVQGPAIRLGE</sequence>
<keyword evidence="1" id="KW-0472">Membrane</keyword>
<organism evidence="2 3">
    <name type="scientific">Aquincola tertiaricarbonis</name>
    <dbReference type="NCBI Taxonomy" id="391953"/>
    <lineage>
        <taxon>Bacteria</taxon>
        <taxon>Pseudomonadati</taxon>
        <taxon>Pseudomonadota</taxon>
        <taxon>Betaproteobacteria</taxon>
        <taxon>Burkholderiales</taxon>
        <taxon>Sphaerotilaceae</taxon>
        <taxon>Aquincola</taxon>
    </lineage>
</organism>
<accession>A0ABY4S6F5</accession>
<proteinExistence type="predicted"/>
<keyword evidence="1" id="KW-1133">Transmembrane helix</keyword>
<name>A0ABY4S6F5_AQUTE</name>
<feature type="transmembrane region" description="Helical" evidence="1">
    <location>
        <begin position="25"/>
        <end position="45"/>
    </location>
</feature>
<evidence type="ECO:0000256" key="1">
    <source>
        <dbReference type="SAM" id="Phobius"/>
    </source>
</evidence>
<protein>
    <submittedName>
        <fullName evidence="2">Uncharacterized protein</fullName>
    </submittedName>
</protein>